<evidence type="ECO:0000259" key="1">
    <source>
        <dbReference type="Pfam" id="PF02229"/>
    </source>
</evidence>
<dbReference type="GO" id="GO:0006355">
    <property type="term" value="P:regulation of DNA-templated transcription"/>
    <property type="evidence" value="ECO:0007669"/>
    <property type="project" value="InterPro"/>
</dbReference>
<dbReference type="EMBL" id="BMAW01055251">
    <property type="protein sequence ID" value="GFS99967.1"/>
    <property type="molecule type" value="Genomic_DNA"/>
</dbReference>
<protein>
    <submittedName>
        <fullName evidence="2">PC4 domain-containing protein</fullName>
    </submittedName>
</protein>
<dbReference type="Proteomes" id="UP000887013">
    <property type="component" value="Unassembled WGS sequence"/>
</dbReference>
<feature type="domain" description="Transcriptional coactivator p15 (PC4) C-terminal" evidence="1">
    <location>
        <begin position="76"/>
        <end position="120"/>
    </location>
</feature>
<dbReference type="SUPFAM" id="SSF54447">
    <property type="entry name" value="ssDNA-binding transcriptional regulator domain"/>
    <property type="match status" value="1"/>
</dbReference>
<sequence length="179" mass="21276">MNSLPFSFLTFIVSCRSEKSLSPERTFRTMFCHNTDFNYKCKCKPLDYIAKKMSFNANEPIMNNLPKHMIHHKGLIFISVNTFQKQTRVHIRLYVIDDRRILHPTKDGVSMKPEVWSALQSQLSSFRIYEKFESEFIVKKDICLFNLSDKDNECVSIQRLFQRKASPFQFFFQKESFSM</sequence>
<proteinExistence type="predicted"/>
<name>A0A8X6N7Z7_NEPPI</name>
<evidence type="ECO:0000313" key="2">
    <source>
        <dbReference type="EMBL" id="GFS99967.1"/>
    </source>
</evidence>
<comment type="caution">
    <text evidence="2">The sequence shown here is derived from an EMBL/GenBank/DDBJ whole genome shotgun (WGS) entry which is preliminary data.</text>
</comment>
<reference evidence="2" key="1">
    <citation type="submission" date="2020-08" db="EMBL/GenBank/DDBJ databases">
        <title>Multicomponent nature underlies the extraordinary mechanical properties of spider dragline silk.</title>
        <authorList>
            <person name="Kono N."/>
            <person name="Nakamura H."/>
            <person name="Mori M."/>
            <person name="Yoshida Y."/>
            <person name="Ohtoshi R."/>
            <person name="Malay A.D."/>
            <person name="Moran D.A.P."/>
            <person name="Tomita M."/>
            <person name="Numata K."/>
            <person name="Arakawa K."/>
        </authorList>
    </citation>
    <scope>NUCLEOTIDE SEQUENCE</scope>
</reference>
<evidence type="ECO:0000313" key="3">
    <source>
        <dbReference type="Proteomes" id="UP000887013"/>
    </source>
</evidence>
<dbReference type="InterPro" id="IPR003173">
    <property type="entry name" value="PC4_C"/>
</dbReference>
<keyword evidence="3" id="KW-1185">Reference proteome</keyword>
<gene>
    <name evidence="2" type="primary">AVEN_169119_1</name>
    <name evidence="2" type="ORF">NPIL_222431</name>
</gene>
<dbReference type="InterPro" id="IPR009044">
    <property type="entry name" value="ssDNA-bd_transcriptional_reg"/>
</dbReference>
<dbReference type="Gene3D" id="2.30.31.10">
    <property type="entry name" value="Transcriptional Coactivator Pc4, Chain A"/>
    <property type="match status" value="1"/>
</dbReference>
<dbReference type="Pfam" id="PF02229">
    <property type="entry name" value="PC4"/>
    <property type="match status" value="1"/>
</dbReference>
<dbReference type="AlphaFoldDB" id="A0A8X6N7Z7"/>
<accession>A0A8X6N7Z7</accession>
<organism evidence="2 3">
    <name type="scientific">Nephila pilipes</name>
    <name type="common">Giant wood spider</name>
    <name type="synonym">Nephila maculata</name>
    <dbReference type="NCBI Taxonomy" id="299642"/>
    <lineage>
        <taxon>Eukaryota</taxon>
        <taxon>Metazoa</taxon>
        <taxon>Ecdysozoa</taxon>
        <taxon>Arthropoda</taxon>
        <taxon>Chelicerata</taxon>
        <taxon>Arachnida</taxon>
        <taxon>Araneae</taxon>
        <taxon>Araneomorphae</taxon>
        <taxon>Entelegynae</taxon>
        <taxon>Araneoidea</taxon>
        <taxon>Nephilidae</taxon>
        <taxon>Nephila</taxon>
    </lineage>
</organism>
<dbReference type="GO" id="GO:0003677">
    <property type="term" value="F:DNA binding"/>
    <property type="evidence" value="ECO:0007669"/>
    <property type="project" value="InterPro"/>
</dbReference>
<feature type="non-terminal residue" evidence="2">
    <location>
        <position position="179"/>
    </location>
</feature>